<feature type="domain" description="Cyclin C-terminal" evidence="6">
    <location>
        <begin position="190"/>
        <end position="307"/>
    </location>
</feature>
<organism evidence="7 8">
    <name type="scientific">Blepharisma stoltei</name>
    <dbReference type="NCBI Taxonomy" id="1481888"/>
    <lineage>
        <taxon>Eukaryota</taxon>
        <taxon>Sar</taxon>
        <taxon>Alveolata</taxon>
        <taxon>Ciliophora</taxon>
        <taxon>Postciliodesmatophora</taxon>
        <taxon>Heterotrichea</taxon>
        <taxon>Heterotrichida</taxon>
        <taxon>Blepharismidae</taxon>
        <taxon>Blepharisma</taxon>
    </lineage>
</organism>
<dbReference type="InterPro" id="IPR013763">
    <property type="entry name" value="Cyclin-like_dom"/>
</dbReference>
<dbReference type="InterPro" id="IPR006671">
    <property type="entry name" value="Cyclin_N"/>
</dbReference>
<feature type="domain" description="Cyclin-like" evidence="5">
    <location>
        <begin position="194"/>
        <end position="276"/>
    </location>
</feature>
<dbReference type="Pfam" id="PF02984">
    <property type="entry name" value="Cyclin_C"/>
    <property type="match status" value="1"/>
</dbReference>
<dbReference type="InterPro" id="IPR036915">
    <property type="entry name" value="Cyclin-like_sf"/>
</dbReference>
<dbReference type="InterPro" id="IPR039361">
    <property type="entry name" value="Cyclin"/>
</dbReference>
<dbReference type="CDD" id="cd20507">
    <property type="entry name" value="CYCLIN_CCNB1-like_rpt1"/>
    <property type="match status" value="1"/>
</dbReference>
<dbReference type="PANTHER" id="PTHR10177">
    <property type="entry name" value="CYCLINS"/>
    <property type="match status" value="1"/>
</dbReference>
<dbReference type="SUPFAM" id="SSF47954">
    <property type="entry name" value="Cyclin-like"/>
    <property type="match status" value="2"/>
</dbReference>
<accession>A0AAU9IU11</accession>
<evidence type="ECO:0000259" key="6">
    <source>
        <dbReference type="SMART" id="SM01332"/>
    </source>
</evidence>
<dbReference type="InterPro" id="IPR048258">
    <property type="entry name" value="Cyclins_cyclin-box"/>
</dbReference>
<dbReference type="EMBL" id="CAJZBQ010000018">
    <property type="protein sequence ID" value="CAG9317197.1"/>
    <property type="molecule type" value="Genomic_DNA"/>
</dbReference>
<keyword evidence="1" id="KW-0132">Cell division</keyword>
<dbReference type="Proteomes" id="UP001162131">
    <property type="component" value="Unassembled WGS sequence"/>
</dbReference>
<evidence type="ECO:0000313" key="8">
    <source>
        <dbReference type="Proteomes" id="UP001162131"/>
    </source>
</evidence>
<dbReference type="PIRSF" id="PIRSF001771">
    <property type="entry name" value="Cyclin_A_B_D_E"/>
    <property type="match status" value="1"/>
</dbReference>
<evidence type="ECO:0000256" key="4">
    <source>
        <dbReference type="RuleBase" id="RU000383"/>
    </source>
</evidence>
<evidence type="ECO:0008006" key="9">
    <source>
        <dbReference type="Google" id="ProtNLM"/>
    </source>
</evidence>
<sequence>MNVKFLLSADNKENISSRSYYNPFKLKSSVKVLQFGENKNLSIDIDLQDSENPKYLGCYAKEIFRNLKRIETSCTPQYGYIKQQFQITEKMRAILIDWIIDVHNKFQLKPETLFLTVNLIDRYLERSQIAKENLQLVGVTGLFIACKYEEIYAPYAKDMEKVTSNAYTKSQIIDMERNMLKVLEYNITVTSSYEFLERFARIVMMESRAHSLARYFIELCLLDCKMIKFSSSTMAGSAVYLSHKMLKFMPAWDHRLEEESQLTENDLRNCAREMCGLIQGIKKTGLEAIIRKYSLPKYHEVANIEMLMVR</sequence>
<evidence type="ECO:0000256" key="3">
    <source>
        <dbReference type="ARBA" id="ARBA00023306"/>
    </source>
</evidence>
<dbReference type="GO" id="GO:0051301">
    <property type="term" value="P:cell division"/>
    <property type="evidence" value="ECO:0007669"/>
    <property type="project" value="UniProtKB-KW"/>
</dbReference>
<keyword evidence="2 4" id="KW-0195">Cyclin</keyword>
<dbReference type="AlphaFoldDB" id="A0AAU9IU11"/>
<evidence type="ECO:0000313" key="7">
    <source>
        <dbReference type="EMBL" id="CAG9317197.1"/>
    </source>
</evidence>
<dbReference type="Pfam" id="PF00134">
    <property type="entry name" value="Cyclin_N"/>
    <property type="match status" value="1"/>
</dbReference>
<keyword evidence="8" id="KW-1185">Reference proteome</keyword>
<dbReference type="PROSITE" id="PS00292">
    <property type="entry name" value="CYCLINS"/>
    <property type="match status" value="1"/>
</dbReference>
<dbReference type="GO" id="GO:0016538">
    <property type="term" value="F:cyclin-dependent protein serine/threonine kinase regulator activity"/>
    <property type="evidence" value="ECO:0007669"/>
    <property type="project" value="InterPro"/>
</dbReference>
<dbReference type="InterPro" id="IPR046965">
    <property type="entry name" value="Cyclin_A/B-like"/>
</dbReference>
<evidence type="ECO:0000256" key="2">
    <source>
        <dbReference type="ARBA" id="ARBA00023127"/>
    </source>
</evidence>
<dbReference type="FunFam" id="1.10.472.10:FF:000001">
    <property type="entry name" value="G2/mitotic-specific cyclin"/>
    <property type="match status" value="1"/>
</dbReference>
<comment type="caution">
    <text evidence="7">The sequence shown here is derived from an EMBL/GenBank/DDBJ whole genome shotgun (WGS) entry which is preliminary data.</text>
</comment>
<comment type="similarity">
    <text evidence="4">Belongs to the cyclin family.</text>
</comment>
<protein>
    <recommendedName>
        <fullName evidence="9">Cyclin N-terminal domain-containing protein</fullName>
    </recommendedName>
</protein>
<dbReference type="SMART" id="SM01332">
    <property type="entry name" value="Cyclin_C"/>
    <property type="match status" value="1"/>
</dbReference>
<gene>
    <name evidence="7" type="ORF">BSTOLATCC_MIC18451</name>
</gene>
<keyword evidence="3" id="KW-0131">Cell cycle</keyword>
<dbReference type="SMART" id="SM00385">
    <property type="entry name" value="CYCLIN"/>
    <property type="match status" value="2"/>
</dbReference>
<dbReference type="Gene3D" id="1.10.472.10">
    <property type="entry name" value="Cyclin-like"/>
    <property type="match status" value="2"/>
</dbReference>
<name>A0AAU9IU11_9CILI</name>
<evidence type="ECO:0000259" key="5">
    <source>
        <dbReference type="SMART" id="SM00385"/>
    </source>
</evidence>
<evidence type="ECO:0000256" key="1">
    <source>
        <dbReference type="ARBA" id="ARBA00022618"/>
    </source>
</evidence>
<dbReference type="InterPro" id="IPR004367">
    <property type="entry name" value="Cyclin_C-dom"/>
</dbReference>
<reference evidence="7" key="1">
    <citation type="submission" date="2021-09" db="EMBL/GenBank/DDBJ databases">
        <authorList>
            <consortium name="AG Swart"/>
            <person name="Singh M."/>
            <person name="Singh A."/>
            <person name="Seah K."/>
            <person name="Emmerich C."/>
        </authorList>
    </citation>
    <scope>NUCLEOTIDE SEQUENCE</scope>
    <source>
        <strain evidence="7">ATCC30299</strain>
    </source>
</reference>
<proteinExistence type="inferred from homology"/>
<feature type="domain" description="Cyclin-like" evidence="5">
    <location>
        <begin position="97"/>
        <end position="181"/>
    </location>
</feature>
<dbReference type="GO" id="GO:0044772">
    <property type="term" value="P:mitotic cell cycle phase transition"/>
    <property type="evidence" value="ECO:0007669"/>
    <property type="project" value="InterPro"/>
</dbReference>
<dbReference type="CDD" id="cd20537">
    <property type="entry name" value="CYCLIN_CCNO-like_rpt2"/>
    <property type="match status" value="1"/>
</dbReference>